<keyword evidence="1" id="KW-0812">Transmembrane</keyword>
<evidence type="ECO:0000313" key="4">
    <source>
        <dbReference type="Proteomes" id="UP000425411"/>
    </source>
</evidence>
<dbReference type="EMBL" id="CP046314">
    <property type="protein sequence ID" value="QGS08803.1"/>
    <property type="molecule type" value="Genomic_DNA"/>
</dbReference>
<gene>
    <name evidence="3" type="ORF">FOC49_02355</name>
</gene>
<keyword evidence="4" id="KW-1185">Reference proteome</keyword>
<feature type="transmembrane region" description="Helical" evidence="1">
    <location>
        <begin position="12"/>
        <end position="32"/>
    </location>
</feature>
<sequence>MRPFNRTVEKVLAWIANVLLIILTGYLTYGAFFQLDLVKNNPELIKQVREILARDPQVAIYSPEQFINLIVVAFKVYAVIYIILAILAVLATLLMGKRILSGIFFLLVAIAVGVTTVGILLPVYLLHFIVAIMLFVRKEPPTEFPEQQEQQETISYL</sequence>
<feature type="transmembrane region" description="Helical" evidence="1">
    <location>
        <begin position="66"/>
        <end position="91"/>
    </location>
</feature>
<evidence type="ECO:0000313" key="3">
    <source>
        <dbReference type="EMBL" id="QGS08803.1"/>
    </source>
</evidence>
<protein>
    <submittedName>
        <fullName evidence="3">DUF4064 domain-containing protein</fullName>
    </submittedName>
</protein>
<dbReference type="Proteomes" id="UP000425411">
    <property type="component" value="Chromosome"/>
</dbReference>
<organism evidence="3 4">
    <name type="scientific">Gemella morbillorum</name>
    <dbReference type="NCBI Taxonomy" id="29391"/>
    <lineage>
        <taxon>Bacteria</taxon>
        <taxon>Bacillati</taxon>
        <taxon>Bacillota</taxon>
        <taxon>Bacilli</taxon>
        <taxon>Bacillales</taxon>
        <taxon>Gemellaceae</taxon>
        <taxon>Gemella</taxon>
    </lineage>
</organism>
<keyword evidence="1" id="KW-0472">Membrane</keyword>
<dbReference type="RefSeq" id="WP_004633108.1">
    <property type="nucleotide sequence ID" value="NZ_CAXSSU010000001.1"/>
</dbReference>
<feature type="transmembrane region" description="Helical" evidence="1">
    <location>
        <begin position="103"/>
        <end position="136"/>
    </location>
</feature>
<keyword evidence="1" id="KW-1133">Transmembrane helix</keyword>
<evidence type="ECO:0000256" key="1">
    <source>
        <dbReference type="SAM" id="Phobius"/>
    </source>
</evidence>
<accession>A0AAP9KSW3</accession>
<dbReference type="InterPro" id="IPR025273">
    <property type="entry name" value="DUF4064"/>
</dbReference>
<reference evidence="3 4" key="1">
    <citation type="submission" date="2019-11" db="EMBL/GenBank/DDBJ databases">
        <title>FDA dAtabase for Regulatory Grade micrObial Sequences (FDA-ARGOS): Supporting development and validation of Infectious Disease Dx tests.</title>
        <authorList>
            <person name="Turner S."/>
            <person name="Byrd R."/>
            <person name="Tallon L."/>
            <person name="Sadzewicz L."/>
            <person name="Vavikolanu K."/>
            <person name="Mehta A."/>
            <person name="Aluvathingal J."/>
            <person name="Nadendla S."/>
            <person name="Myers T."/>
            <person name="Yan Y."/>
            <person name="Sichtig H."/>
        </authorList>
    </citation>
    <scope>NUCLEOTIDE SEQUENCE [LARGE SCALE GENOMIC DNA]</scope>
    <source>
        <strain evidence="3 4">FDAARGOS_741</strain>
    </source>
</reference>
<dbReference type="AlphaFoldDB" id="A0AAP9KSW3"/>
<proteinExistence type="predicted"/>
<feature type="domain" description="DUF4064" evidence="2">
    <location>
        <begin position="5"/>
        <end position="114"/>
    </location>
</feature>
<name>A0AAP9KSW3_9BACL</name>
<dbReference type="Pfam" id="PF13273">
    <property type="entry name" value="DUF4064"/>
    <property type="match status" value="1"/>
</dbReference>
<evidence type="ECO:0000259" key="2">
    <source>
        <dbReference type="Pfam" id="PF13273"/>
    </source>
</evidence>